<reference evidence="2" key="1">
    <citation type="submission" date="2019-09" db="EMBL/GenBank/DDBJ databases">
        <authorList>
            <person name="Zhang L."/>
        </authorList>
    </citation>
    <scope>NUCLEOTIDE SEQUENCE</scope>
</reference>
<proteinExistence type="inferred from homology"/>
<gene>
    <name evidence="2" type="ORF">NYM_LOCUS28215</name>
</gene>
<dbReference type="Pfam" id="PF02519">
    <property type="entry name" value="Auxin_inducible"/>
    <property type="match status" value="1"/>
</dbReference>
<dbReference type="Gramene" id="NC9G0275450.1">
    <property type="protein sequence ID" value="NC9G0275450.1:cds"/>
    <property type="gene ID" value="NC9G0275450"/>
</dbReference>
<dbReference type="AlphaFoldDB" id="A0A5K1H2N6"/>
<dbReference type="GO" id="GO:0009733">
    <property type="term" value="P:response to auxin"/>
    <property type="evidence" value="ECO:0007669"/>
    <property type="project" value="InterPro"/>
</dbReference>
<dbReference type="OrthoDB" id="1936278at2759"/>
<dbReference type="PANTHER" id="PTHR31175">
    <property type="entry name" value="AUXIN-RESPONSIVE FAMILY PROTEIN"/>
    <property type="match status" value="1"/>
</dbReference>
<evidence type="ECO:0000313" key="2">
    <source>
        <dbReference type="EMBL" id="VVW81426.1"/>
    </source>
</evidence>
<dbReference type="EMBL" id="LR721787">
    <property type="protein sequence ID" value="VVW81426.1"/>
    <property type="molecule type" value="Genomic_DNA"/>
</dbReference>
<accession>A0A5K1H2N6</accession>
<dbReference type="OMA" id="KKHTMIN"/>
<sequence length="148" mass="16001">MLSGKKLVEMARKWQKMASRGRRIADGDAESGCIGGGRAAGIADKGHFVVYAADGKRFMLPLAYLHSPVFQELLNMAEEEFGLSINGAIKFPCDAAVIDYAMSLVRGNVPREVENALMVSLSSSNSRCYSSSGLSRGHLCHHTPLHGF</sequence>
<organism evidence="2">
    <name type="scientific">Nymphaea colorata</name>
    <name type="common">pocket water lily</name>
    <dbReference type="NCBI Taxonomy" id="210225"/>
    <lineage>
        <taxon>Eukaryota</taxon>
        <taxon>Viridiplantae</taxon>
        <taxon>Streptophyta</taxon>
        <taxon>Embryophyta</taxon>
        <taxon>Tracheophyta</taxon>
        <taxon>Spermatophyta</taxon>
        <taxon>Magnoliopsida</taxon>
        <taxon>Nymphaeales</taxon>
        <taxon>Nymphaeaceae</taxon>
        <taxon>Nymphaea</taxon>
    </lineage>
</organism>
<comment type="similarity">
    <text evidence="1">Belongs to the ARG7 family.</text>
</comment>
<evidence type="ECO:0000256" key="1">
    <source>
        <dbReference type="ARBA" id="ARBA00006974"/>
    </source>
</evidence>
<protein>
    <submittedName>
        <fullName evidence="2">Uncharacterized protein</fullName>
    </submittedName>
</protein>
<dbReference type="InterPro" id="IPR003676">
    <property type="entry name" value="SAUR_fam"/>
</dbReference>
<name>A0A5K1H2N6_9MAGN</name>